<gene>
    <name evidence="2" type="ORF">ACFP2T_31415</name>
</gene>
<evidence type="ECO:0000313" key="3">
    <source>
        <dbReference type="Proteomes" id="UP001596203"/>
    </source>
</evidence>
<name>A0ABW1KG48_9ACTN</name>
<protein>
    <submittedName>
        <fullName evidence="2">Uncharacterized protein</fullName>
    </submittedName>
</protein>
<evidence type="ECO:0000313" key="2">
    <source>
        <dbReference type="EMBL" id="MFC6020669.1"/>
    </source>
</evidence>
<organism evidence="2 3">
    <name type="scientific">Plantactinospora solaniradicis</name>
    <dbReference type="NCBI Taxonomy" id="1723736"/>
    <lineage>
        <taxon>Bacteria</taxon>
        <taxon>Bacillati</taxon>
        <taxon>Actinomycetota</taxon>
        <taxon>Actinomycetes</taxon>
        <taxon>Micromonosporales</taxon>
        <taxon>Micromonosporaceae</taxon>
        <taxon>Plantactinospora</taxon>
    </lineage>
</organism>
<comment type="caution">
    <text evidence="2">The sequence shown here is derived from an EMBL/GenBank/DDBJ whole genome shotgun (WGS) entry which is preliminary data.</text>
</comment>
<proteinExistence type="predicted"/>
<feature type="region of interest" description="Disordered" evidence="1">
    <location>
        <begin position="1"/>
        <end position="64"/>
    </location>
</feature>
<feature type="compositionally biased region" description="Basic and acidic residues" evidence="1">
    <location>
        <begin position="13"/>
        <end position="22"/>
    </location>
</feature>
<keyword evidence="3" id="KW-1185">Reference proteome</keyword>
<feature type="compositionally biased region" description="Basic residues" evidence="1">
    <location>
        <begin position="1"/>
        <end position="10"/>
    </location>
</feature>
<accession>A0ABW1KG48</accession>
<evidence type="ECO:0000256" key="1">
    <source>
        <dbReference type="SAM" id="MobiDB-lite"/>
    </source>
</evidence>
<dbReference type="Proteomes" id="UP001596203">
    <property type="component" value="Unassembled WGS sequence"/>
</dbReference>
<reference evidence="3" key="1">
    <citation type="journal article" date="2019" name="Int. J. Syst. Evol. Microbiol.">
        <title>The Global Catalogue of Microorganisms (GCM) 10K type strain sequencing project: providing services to taxonomists for standard genome sequencing and annotation.</title>
        <authorList>
            <consortium name="The Broad Institute Genomics Platform"/>
            <consortium name="The Broad Institute Genome Sequencing Center for Infectious Disease"/>
            <person name="Wu L."/>
            <person name="Ma J."/>
        </authorList>
    </citation>
    <scope>NUCLEOTIDE SEQUENCE [LARGE SCALE GENOMIC DNA]</scope>
    <source>
        <strain evidence="3">ZS-35-S2</strain>
    </source>
</reference>
<sequence>MRKPFKRLGSRGRGPDRAKDDLDVVGSAEVEVVDDQRREEAAGMAGCVEHAGESTGGTNSPRPR</sequence>
<dbReference type="RefSeq" id="WP_377428156.1">
    <property type="nucleotide sequence ID" value="NZ_JBHSPR010000033.1"/>
</dbReference>
<dbReference type="EMBL" id="JBHSPR010000033">
    <property type="protein sequence ID" value="MFC6020669.1"/>
    <property type="molecule type" value="Genomic_DNA"/>
</dbReference>